<evidence type="ECO:0000259" key="1">
    <source>
        <dbReference type="Pfam" id="PF07035"/>
    </source>
</evidence>
<dbReference type="GO" id="GO:0031902">
    <property type="term" value="C:late endosome membrane"/>
    <property type="evidence" value="ECO:0007669"/>
    <property type="project" value="TreeGrafter"/>
</dbReference>
<evidence type="ECO:0000313" key="3">
    <source>
        <dbReference type="EMBL" id="KAG5331131.1"/>
    </source>
</evidence>
<dbReference type="PANTHER" id="PTHR12897:SF4">
    <property type="entry name" value="REGULATOR OF MON1-CCZ1 COMPLEX"/>
    <property type="match status" value="1"/>
</dbReference>
<dbReference type="InterPro" id="IPR009755">
    <property type="entry name" value="RMC1_C"/>
</dbReference>
<reference evidence="3" key="1">
    <citation type="submission" date="2020-03" db="EMBL/GenBank/DDBJ databases">
        <title>Relaxed selection underlies rapid genomic changes in the transitions from sociality to social parasitism in ants.</title>
        <authorList>
            <person name="Bi X."/>
        </authorList>
    </citation>
    <scope>NUCLEOTIDE SEQUENCE</scope>
    <source>
        <strain evidence="3">BGI-DK2014a</strain>
        <tissue evidence="3">Whole body</tissue>
    </source>
</reference>
<organism evidence="3 4">
    <name type="scientific">Acromyrmex charruanus</name>
    <dbReference type="NCBI Taxonomy" id="2715315"/>
    <lineage>
        <taxon>Eukaryota</taxon>
        <taxon>Metazoa</taxon>
        <taxon>Ecdysozoa</taxon>
        <taxon>Arthropoda</taxon>
        <taxon>Hexapoda</taxon>
        <taxon>Insecta</taxon>
        <taxon>Pterygota</taxon>
        <taxon>Neoptera</taxon>
        <taxon>Endopterygota</taxon>
        <taxon>Hymenoptera</taxon>
        <taxon>Apocrita</taxon>
        <taxon>Aculeata</taxon>
        <taxon>Formicoidea</taxon>
        <taxon>Formicidae</taxon>
        <taxon>Myrmicinae</taxon>
        <taxon>Acromyrmex</taxon>
    </lineage>
</organism>
<evidence type="ECO:0000313" key="4">
    <source>
        <dbReference type="Proteomes" id="UP000669903"/>
    </source>
</evidence>
<comment type="caution">
    <text evidence="3">The sequence shown here is derived from an EMBL/GenBank/DDBJ whole genome shotgun (WGS) entry which is preliminary data.</text>
</comment>
<dbReference type="GO" id="GO:0005765">
    <property type="term" value="C:lysosomal membrane"/>
    <property type="evidence" value="ECO:0007669"/>
    <property type="project" value="TreeGrafter"/>
</dbReference>
<dbReference type="Pfam" id="PF21029">
    <property type="entry name" value="RMC1_N"/>
    <property type="match status" value="1"/>
</dbReference>
<accession>A0A836JXS8</accession>
<dbReference type="Pfam" id="PF07035">
    <property type="entry name" value="RMC1_C"/>
    <property type="match status" value="2"/>
</dbReference>
<proteinExistence type="predicted"/>
<dbReference type="AlphaFoldDB" id="A0A836JXS8"/>
<name>A0A836JXS8_9HYME</name>
<feature type="domain" description="Mic1" evidence="1">
    <location>
        <begin position="394"/>
        <end position="500"/>
    </location>
</feature>
<dbReference type="InterPro" id="IPR049040">
    <property type="entry name" value="RMC1_N"/>
</dbReference>
<dbReference type="Proteomes" id="UP000669903">
    <property type="component" value="Unassembled WGS sequence"/>
</dbReference>
<sequence length="703" mass="79945">MPDMEADDRGKNDDYYLELSPDPIRFESVSCLTNVFFDDSKQQVFAVRSGGVTGVLVKGPDQNLNFRMEDRGPVISIKFSPDMNVLAIQRTNSSVEFVNYSSVSGLDHVEYSQSCKGKSATILGFVWTHGTEILVVTDHGVELFQVNPEKRNVKALKCLSLGINWFVFCPKSYMVLLSSGTVGNQIQALHITPGNLHKLTKFEIEHNVTKPGKLAVSERDVALAMLYGTPCIILLRHQPGANRSMGTAFVYVYTIHKMMTIKKSHMLKLDVGGRFAINVVDNLIIVHHQASKTSMIFDIMMSGVSDGTVMHHTSITTAKPIKPFNLKVPGAILSDQTYQPCQLYSPNWVVFQPNIIIDVKLGCLWYVWYIELRLEALVTLITDKVLLVEFLMQRSNAKQILIQVLQSFITQLPVSLMEMPTVFDKLNIVYRNYLENEIQNQMGTPLQNNVKNVTTVAENFKYKLLLDQSDMYSHILSKFPENTIEPKMIIWVLLEYIRYMGIVITYNIQIYRVTLSDLNKCQFYRSLTEYGIPVQHYLYELVITTLVHRKAYYQLHQLLQYHVVADSKPLACLLLSLENLYPAAHQLALDMLKRLGNAHEEIIEVLLSKGHILAALRYVRSVGMADQVSARKFLEAAKATDDATLFHSVFKFFEQRNLRLHNTTAFTKGEHCQSYVQHFKYLFQGTDNECNSDTNSNVTTISS</sequence>
<dbReference type="InterPro" id="IPR040371">
    <property type="entry name" value="RMC1"/>
</dbReference>
<protein>
    <submittedName>
        <fullName evidence="3">RMC1 protein</fullName>
    </submittedName>
</protein>
<dbReference type="EMBL" id="JAANIC010005639">
    <property type="protein sequence ID" value="KAG5331131.1"/>
    <property type="molecule type" value="Genomic_DNA"/>
</dbReference>
<feature type="domain" description="Regulator of MON1-CCZ1 complex N-terminal" evidence="2">
    <location>
        <begin position="35"/>
        <end position="152"/>
    </location>
</feature>
<dbReference type="PANTHER" id="PTHR12897">
    <property type="entry name" value="COLON CANCER-ASSOCIATED PROTEIN MIC1"/>
    <property type="match status" value="1"/>
</dbReference>
<keyword evidence="4" id="KW-1185">Reference proteome</keyword>
<feature type="non-terminal residue" evidence="3">
    <location>
        <position position="1"/>
    </location>
</feature>
<dbReference type="SUPFAM" id="SSF82171">
    <property type="entry name" value="DPP6 N-terminal domain-like"/>
    <property type="match status" value="1"/>
</dbReference>
<feature type="domain" description="Mic1" evidence="1">
    <location>
        <begin position="522"/>
        <end position="668"/>
    </location>
</feature>
<dbReference type="GO" id="GO:0010506">
    <property type="term" value="P:regulation of autophagy"/>
    <property type="evidence" value="ECO:0007669"/>
    <property type="project" value="InterPro"/>
</dbReference>
<evidence type="ECO:0000259" key="2">
    <source>
        <dbReference type="Pfam" id="PF21029"/>
    </source>
</evidence>
<gene>
    <name evidence="3" type="primary">Rmc1</name>
    <name evidence="3" type="ORF">G6Z76_0000954</name>
</gene>
<feature type="non-terminal residue" evidence="3">
    <location>
        <position position="703"/>
    </location>
</feature>
<dbReference type="GO" id="GO:0035658">
    <property type="term" value="C:Mon1-Ccz1 complex"/>
    <property type="evidence" value="ECO:0007669"/>
    <property type="project" value="InterPro"/>
</dbReference>